<evidence type="ECO:0000313" key="7">
    <source>
        <dbReference type="Proteomes" id="UP000526501"/>
    </source>
</evidence>
<reference evidence="6 7" key="1">
    <citation type="submission" date="2020-07" db="EMBL/GenBank/DDBJ databases">
        <authorList>
            <person name="Feng X."/>
        </authorList>
    </citation>
    <scope>NUCLEOTIDE SEQUENCE [LARGE SCALE GENOMIC DNA]</scope>
    <source>
        <strain evidence="6 7">JCM23202</strain>
    </source>
</reference>
<sequence length="390" mass="44257">MIDTLDKLPPSKNSKPNHPQQKRPRILLAMYWWEERVFDGVARYAAERDWIIDSRMRWNHSEEYLANWRGDGIIANPGFTAPLKSLVSRIKESRIPTVGLQAFGEYESLAKVVVDHEAVGREGARHLISREFRTLAFVKCAENHLEKARCEGFRKAAAEAGLSSLEINVESLRNVLLTLEKPIGLMATNDTNAIEVMRICSEMGLSIPNEVAIVGADDTKIYCEHAEVPLTSVRCNFEEQGYRAAEILDSLLCNNPIHQSHIKVSTKGVSARASTDTLGVQDEIARKTLVLIRQRFRENLKIREVAEMVGLSSRRLQISFRDSLGFTMSDELVRLRINHAKFLLEATDEKIDSIAYDCGFSNRHHFIRTFARELNMTPTKYRTKISEDAA</sequence>
<dbReference type="Gene3D" id="1.10.10.60">
    <property type="entry name" value="Homeodomain-like"/>
    <property type="match status" value="1"/>
</dbReference>
<accession>A0A7X1B669</accession>
<gene>
    <name evidence="6" type="ORF">H5P27_08655</name>
</gene>
<keyword evidence="1" id="KW-0805">Transcription regulation</keyword>
<dbReference type="AlphaFoldDB" id="A0A7X1B669"/>
<dbReference type="Proteomes" id="UP000526501">
    <property type="component" value="Unassembled WGS sequence"/>
</dbReference>
<name>A0A7X1B669_9BACT</name>
<dbReference type="InterPro" id="IPR009057">
    <property type="entry name" value="Homeodomain-like_sf"/>
</dbReference>
<dbReference type="GO" id="GO:0000976">
    <property type="term" value="F:transcription cis-regulatory region binding"/>
    <property type="evidence" value="ECO:0007669"/>
    <property type="project" value="TreeGrafter"/>
</dbReference>
<dbReference type="InterPro" id="IPR018062">
    <property type="entry name" value="HTH_AraC-typ_CS"/>
</dbReference>
<keyword evidence="3" id="KW-0804">Transcription</keyword>
<evidence type="ECO:0000313" key="6">
    <source>
        <dbReference type="EMBL" id="MBC2606114.1"/>
    </source>
</evidence>
<dbReference type="InterPro" id="IPR018060">
    <property type="entry name" value="HTH_AraC"/>
</dbReference>
<dbReference type="SUPFAM" id="SSF53822">
    <property type="entry name" value="Periplasmic binding protein-like I"/>
    <property type="match status" value="1"/>
</dbReference>
<evidence type="ECO:0000256" key="2">
    <source>
        <dbReference type="ARBA" id="ARBA00023125"/>
    </source>
</evidence>
<dbReference type="EMBL" id="JACHVC010000008">
    <property type="protein sequence ID" value="MBC2606114.1"/>
    <property type="molecule type" value="Genomic_DNA"/>
</dbReference>
<dbReference type="PANTHER" id="PTHR30146">
    <property type="entry name" value="LACI-RELATED TRANSCRIPTIONAL REPRESSOR"/>
    <property type="match status" value="1"/>
</dbReference>
<dbReference type="Pfam" id="PF12833">
    <property type="entry name" value="HTH_18"/>
    <property type="match status" value="1"/>
</dbReference>
<dbReference type="PROSITE" id="PS00041">
    <property type="entry name" value="HTH_ARAC_FAMILY_1"/>
    <property type="match status" value="1"/>
</dbReference>
<dbReference type="Gene3D" id="3.40.50.2300">
    <property type="match status" value="2"/>
</dbReference>
<organism evidence="6 7">
    <name type="scientific">Pelagicoccus albus</name>
    <dbReference type="NCBI Taxonomy" id="415222"/>
    <lineage>
        <taxon>Bacteria</taxon>
        <taxon>Pseudomonadati</taxon>
        <taxon>Verrucomicrobiota</taxon>
        <taxon>Opitutia</taxon>
        <taxon>Puniceicoccales</taxon>
        <taxon>Pelagicoccaceae</taxon>
        <taxon>Pelagicoccus</taxon>
    </lineage>
</organism>
<evidence type="ECO:0000256" key="1">
    <source>
        <dbReference type="ARBA" id="ARBA00023015"/>
    </source>
</evidence>
<proteinExistence type="predicted"/>
<comment type="caution">
    <text evidence="6">The sequence shown here is derived from an EMBL/GenBank/DDBJ whole genome shotgun (WGS) entry which is preliminary data.</text>
</comment>
<feature type="domain" description="HTH araC/xylS-type" evidence="5">
    <location>
        <begin position="286"/>
        <end position="384"/>
    </location>
</feature>
<dbReference type="PROSITE" id="PS01124">
    <property type="entry name" value="HTH_ARAC_FAMILY_2"/>
    <property type="match status" value="1"/>
</dbReference>
<evidence type="ECO:0000259" key="5">
    <source>
        <dbReference type="PROSITE" id="PS01124"/>
    </source>
</evidence>
<evidence type="ECO:0000256" key="4">
    <source>
        <dbReference type="SAM" id="MobiDB-lite"/>
    </source>
</evidence>
<dbReference type="InterPro" id="IPR028082">
    <property type="entry name" value="Peripla_BP_I"/>
</dbReference>
<dbReference type="SMART" id="SM00342">
    <property type="entry name" value="HTH_ARAC"/>
    <property type="match status" value="1"/>
</dbReference>
<keyword evidence="2" id="KW-0238">DNA-binding</keyword>
<dbReference type="GO" id="GO:0003700">
    <property type="term" value="F:DNA-binding transcription factor activity"/>
    <property type="evidence" value="ECO:0007669"/>
    <property type="project" value="InterPro"/>
</dbReference>
<protein>
    <submittedName>
        <fullName evidence="6">Substrate-binding domain-containing protein</fullName>
    </submittedName>
</protein>
<dbReference type="InterPro" id="IPR046335">
    <property type="entry name" value="LacI/GalR-like_sensor"/>
</dbReference>
<feature type="region of interest" description="Disordered" evidence="4">
    <location>
        <begin position="1"/>
        <end position="21"/>
    </location>
</feature>
<dbReference type="PANTHER" id="PTHR30146:SF24">
    <property type="entry name" value="XYLOSE OPERON REGULATORY PROTEIN"/>
    <property type="match status" value="1"/>
</dbReference>
<dbReference type="Pfam" id="PF13377">
    <property type="entry name" value="Peripla_BP_3"/>
    <property type="match status" value="1"/>
</dbReference>
<evidence type="ECO:0000256" key="3">
    <source>
        <dbReference type="ARBA" id="ARBA00023163"/>
    </source>
</evidence>
<dbReference type="SUPFAM" id="SSF46689">
    <property type="entry name" value="Homeodomain-like"/>
    <property type="match status" value="1"/>
</dbReference>
<dbReference type="RefSeq" id="WP_185660007.1">
    <property type="nucleotide sequence ID" value="NZ_CAWPOO010000008.1"/>
</dbReference>
<keyword evidence="7" id="KW-1185">Reference proteome</keyword>